<dbReference type="Proteomes" id="UP000722750">
    <property type="component" value="Unassembled WGS sequence"/>
</dbReference>
<name>A0A941W4P9_9BACT</name>
<gene>
    <name evidence="1" type="ORF">MAG551_02546</name>
</gene>
<evidence type="ECO:0000313" key="2">
    <source>
        <dbReference type="Proteomes" id="UP000722750"/>
    </source>
</evidence>
<evidence type="ECO:0000313" key="1">
    <source>
        <dbReference type="EMBL" id="MBS1259474.1"/>
    </source>
</evidence>
<proteinExistence type="predicted"/>
<organism evidence="1 2">
    <name type="scientific">Candidatus Scalindua arabica</name>
    <dbReference type="NCBI Taxonomy" id="1127984"/>
    <lineage>
        <taxon>Bacteria</taxon>
        <taxon>Pseudomonadati</taxon>
        <taxon>Planctomycetota</taxon>
        <taxon>Candidatus Brocadiia</taxon>
        <taxon>Candidatus Brocadiales</taxon>
        <taxon>Candidatus Scalinduaceae</taxon>
        <taxon>Candidatus Scalindua</taxon>
    </lineage>
</organism>
<protein>
    <submittedName>
        <fullName evidence="1">Uncharacterized protein</fullName>
    </submittedName>
</protein>
<sequence length="177" mass="21211">MKGIVKVKMVLTVFSMIYIFFAGIEGFKWETAYAQHTDVFNLYQDKVPGKEERMRDIKPDAPEAEWIEVEDNYKYEVSVEKGKFEAKELTMADIELWEITDKSPFEWHQVDYYLEGEIRETHTRTFGKQKCDRLRKGTLFWLKDGKKCVYWTKWTTWDCRPEGERDTATYIYPDDKP</sequence>
<reference evidence="1" key="1">
    <citation type="journal article" date="2021" name="ISME J.">
        <title>Fine-scale metabolic discontinuity in a stratified prokaryote microbiome of a Red Sea deep halocline.</title>
        <authorList>
            <person name="Michoud G."/>
            <person name="Ngugi D.K."/>
            <person name="Barozzi A."/>
            <person name="Merlino G."/>
            <person name="Calleja M.L."/>
            <person name="Delgado-Huertas A."/>
            <person name="Moran X.A.G."/>
            <person name="Daffonchio D."/>
        </authorList>
    </citation>
    <scope>NUCLEOTIDE SEQUENCE</scope>
    <source>
        <strain evidence="1">SuakinDeep_MAG55_1</strain>
    </source>
</reference>
<dbReference type="AlphaFoldDB" id="A0A941W4P9"/>
<dbReference type="EMBL" id="JAANXD010000095">
    <property type="protein sequence ID" value="MBS1259474.1"/>
    <property type="molecule type" value="Genomic_DNA"/>
</dbReference>
<comment type="caution">
    <text evidence="1">The sequence shown here is derived from an EMBL/GenBank/DDBJ whole genome shotgun (WGS) entry which is preliminary data.</text>
</comment>
<accession>A0A941W4P9</accession>